<dbReference type="AlphaFoldDB" id="G0EE32"/>
<dbReference type="RefSeq" id="WP_014025625.1">
    <property type="nucleotide sequence ID" value="NC_015931.1"/>
</dbReference>
<proteinExistence type="predicted"/>
<dbReference type="EMBL" id="CP002838">
    <property type="protein sequence ID" value="AEM37948.1"/>
    <property type="molecule type" value="Genomic_DNA"/>
</dbReference>
<evidence type="ECO:0000313" key="1">
    <source>
        <dbReference type="EMBL" id="AEM37948.1"/>
    </source>
</evidence>
<dbReference type="KEGG" id="pfm:Pyrfu_0076"/>
<dbReference type="Proteomes" id="UP000001037">
    <property type="component" value="Chromosome"/>
</dbReference>
<protein>
    <submittedName>
        <fullName evidence="1">Uncharacterized protein</fullName>
    </submittedName>
</protein>
<dbReference type="GeneID" id="11139702"/>
<gene>
    <name evidence="1" type="ordered locus">Pyrfu_0076</name>
</gene>
<name>G0EE32_PYRF1</name>
<dbReference type="eggNOG" id="arCOG06101">
    <property type="taxonomic scope" value="Archaea"/>
</dbReference>
<organism evidence="1 2">
    <name type="scientific">Pyrolobus fumarii (strain DSM 11204 / 1A)</name>
    <dbReference type="NCBI Taxonomy" id="694429"/>
    <lineage>
        <taxon>Archaea</taxon>
        <taxon>Thermoproteota</taxon>
        <taxon>Thermoprotei</taxon>
        <taxon>Desulfurococcales</taxon>
        <taxon>Pyrodictiaceae</taxon>
        <taxon>Pyrolobus</taxon>
    </lineage>
</organism>
<evidence type="ECO:0000313" key="2">
    <source>
        <dbReference type="Proteomes" id="UP000001037"/>
    </source>
</evidence>
<sequence>MRRHDSRSNGSRSPRRLPRYECEEIPCIHIVIDPPRKRFAVFIEYEDGDYIHVSAEKVLEAARRIEELLRKRWREASSEEVDEIAERYLEASRVE</sequence>
<dbReference type="HOGENOM" id="CLU_2550193_0_0_2"/>
<reference evidence="1 2" key="1">
    <citation type="journal article" date="2011" name="Stand. Genomic Sci.">
        <title>Complete genome sequence of the hyperthermophilic chemolithoautotroph Pyrolobus fumarii type strain (1A).</title>
        <authorList>
            <person name="Anderson I."/>
            <person name="Goker M."/>
            <person name="Nolan M."/>
            <person name="Lucas S."/>
            <person name="Hammon N."/>
            <person name="Deshpande S."/>
            <person name="Cheng J.F."/>
            <person name="Tapia R."/>
            <person name="Han C."/>
            <person name="Goodwin L."/>
            <person name="Pitluck S."/>
            <person name="Huntemann M."/>
            <person name="Liolios K."/>
            <person name="Ivanova N."/>
            <person name="Pagani I."/>
            <person name="Mavromatis K."/>
            <person name="Ovchinikova G."/>
            <person name="Pati A."/>
            <person name="Chen A."/>
            <person name="Palaniappan K."/>
            <person name="Land M."/>
            <person name="Hauser L."/>
            <person name="Brambilla E.M."/>
            <person name="Huber H."/>
            <person name="Yasawong M."/>
            <person name="Rohde M."/>
            <person name="Spring S."/>
            <person name="Abt B."/>
            <person name="Sikorski J."/>
            <person name="Wirth R."/>
            <person name="Detter J.C."/>
            <person name="Woyke T."/>
            <person name="Bristow J."/>
            <person name="Eisen J.A."/>
            <person name="Markowitz V."/>
            <person name="Hugenholtz P."/>
            <person name="Kyrpides N.C."/>
            <person name="Klenk H.P."/>
            <person name="Lapidus A."/>
        </authorList>
    </citation>
    <scope>NUCLEOTIDE SEQUENCE [LARGE SCALE GENOMIC DNA]</scope>
    <source>
        <strain evidence="2">DSM 11204 / 1A</strain>
    </source>
</reference>
<accession>G0EE32</accession>
<keyword evidence="2" id="KW-1185">Reference proteome</keyword>
<dbReference type="InParanoid" id="G0EE32"/>
<dbReference type="OrthoDB" id="15043at2157"/>